<proteinExistence type="predicted"/>
<feature type="transmembrane region" description="Helical" evidence="1">
    <location>
        <begin position="30"/>
        <end position="63"/>
    </location>
</feature>
<dbReference type="EMBL" id="JAPDDS010000001">
    <property type="protein sequence ID" value="MCW1883440.1"/>
    <property type="molecule type" value="Genomic_DNA"/>
</dbReference>
<keyword evidence="1" id="KW-1133">Transmembrane helix</keyword>
<evidence type="ECO:0000313" key="3">
    <source>
        <dbReference type="Proteomes" id="UP001207930"/>
    </source>
</evidence>
<gene>
    <name evidence="2" type="ORF">OKA04_01785</name>
</gene>
<evidence type="ECO:0000256" key="1">
    <source>
        <dbReference type="SAM" id="Phobius"/>
    </source>
</evidence>
<dbReference type="Proteomes" id="UP001207930">
    <property type="component" value="Unassembled WGS sequence"/>
</dbReference>
<reference evidence="2 3" key="1">
    <citation type="submission" date="2022-10" db="EMBL/GenBank/DDBJ databases">
        <title>Luteolibacter flavescens strain MCCC 1K03193, whole genome shotgun sequencing project.</title>
        <authorList>
            <person name="Zhao G."/>
            <person name="Shen L."/>
        </authorList>
    </citation>
    <scope>NUCLEOTIDE SEQUENCE [LARGE SCALE GENOMIC DNA]</scope>
    <source>
        <strain evidence="2 3">MCCC 1K03193</strain>
    </source>
</reference>
<name>A0ABT3FIQ3_9BACT</name>
<keyword evidence="3" id="KW-1185">Reference proteome</keyword>
<comment type="caution">
    <text evidence="2">The sequence shown here is derived from an EMBL/GenBank/DDBJ whole genome shotgun (WGS) entry which is preliminary data.</text>
</comment>
<organism evidence="2 3">
    <name type="scientific">Luteolibacter flavescens</name>
    <dbReference type="NCBI Taxonomy" id="1859460"/>
    <lineage>
        <taxon>Bacteria</taxon>
        <taxon>Pseudomonadati</taxon>
        <taxon>Verrucomicrobiota</taxon>
        <taxon>Verrucomicrobiia</taxon>
        <taxon>Verrucomicrobiales</taxon>
        <taxon>Verrucomicrobiaceae</taxon>
        <taxon>Luteolibacter</taxon>
    </lineage>
</organism>
<accession>A0ABT3FIQ3</accession>
<keyword evidence="1" id="KW-0812">Transmembrane</keyword>
<feature type="transmembrane region" description="Helical" evidence="1">
    <location>
        <begin position="75"/>
        <end position="95"/>
    </location>
</feature>
<evidence type="ECO:0000313" key="2">
    <source>
        <dbReference type="EMBL" id="MCW1883440.1"/>
    </source>
</evidence>
<keyword evidence="1" id="KW-0472">Membrane</keyword>
<dbReference type="RefSeq" id="WP_264499401.1">
    <property type="nucleotide sequence ID" value="NZ_JAPDDS010000001.1"/>
</dbReference>
<protein>
    <submittedName>
        <fullName evidence="2">Uncharacterized protein</fullName>
    </submittedName>
</protein>
<sequence length="98" mass="10837">MISALISALVMSFTMWLIARHEADTSLVRTFLIAFGVTIITAFSSYFLGILALLVGFGLAAWAVRQFCYLRWPHAFIVATVFIVVRFGTAITFSGPSR</sequence>